<dbReference type="OrthoDB" id="9797047at2"/>
<comment type="caution">
    <text evidence="2">The sequence shown here is derived from an EMBL/GenBank/DDBJ whole genome shotgun (WGS) entry which is preliminary data.</text>
</comment>
<evidence type="ECO:0000313" key="3">
    <source>
        <dbReference type="Proteomes" id="UP000295636"/>
    </source>
</evidence>
<dbReference type="Pfam" id="PF07883">
    <property type="entry name" value="Cupin_2"/>
    <property type="match status" value="1"/>
</dbReference>
<dbReference type="Gene3D" id="2.60.120.10">
    <property type="entry name" value="Jelly Rolls"/>
    <property type="match status" value="1"/>
</dbReference>
<dbReference type="EMBL" id="SMRT01000011">
    <property type="protein sequence ID" value="TDF95233.1"/>
    <property type="molecule type" value="Genomic_DNA"/>
</dbReference>
<proteinExistence type="predicted"/>
<gene>
    <name evidence="2" type="ORF">E1757_21835</name>
</gene>
<evidence type="ECO:0000259" key="1">
    <source>
        <dbReference type="Pfam" id="PF07883"/>
    </source>
</evidence>
<dbReference type="PANTHER" id="PTHR43346:SF1">
    <property type="entry name" value="QUERCETIN 2,3-DIOXYGENASE-RELATED"/>
    <property type="match status" value="1"/>
</dbReference>
<dbReference type="InterPro" id="IPR014710">
    <property type="entry name" value="RmlC-like_jellyroll"/>
</dbReference>
<dbReference type="SUPFAM" id="SSF51182">
    <property type="entry name" value="RmlC-like cupins"/>
    <property type="match status" value="1"/>
</dbReference>
<protein>
    <submittedName>
        <fullName evidence="2">Cupin domain-containing protein</fullName>
    </submittedName>
</protein>
<dbReference type="InterPro" id="IPR013096">
    <property type="entry name" value="Cupin_2"/>
</dbReference>
<keyword evidence="3" id="KW-1185">Reference proteome</keyword>
<dbReference type="InterPro" id="IPR052538">
    <property type="entry name" value="Flavonoid_dioxygenase-like"/>
</dbReference>
<dbReference type="AlphaFoldDB" id="A0A4R5KIE7"/>
<evidence type="ECO:0000313" key="2">
    <source>
        <dbReference type="EMBL" id="TDF95233.1"/>
    </source>
</evidence>
<dbReference type="InterPro" id="IPR011051">
    <property type="entry name" value="RmlC_Cupin_sf"/>
</dbReference>
<dbReference type="CDD" id="cd06987">
    <property type="entry name" value="cupin_MAE_RS03005"/>
    <property type="match status" value="1"/>
</dbReference>
<sequence>MLTTVTHTGHFENCPVHKISARDSNKFVILCDGEKFPFVSVVEIFDVGGKTPPNEHSVAYEYFYVIAGEGKATVDGGTIPIRPGSYFVVYPGHTHEVENTGSGRLYVLTTMVPDEKFTALIRSGPEASLDDEDLRVLRGAY</sequence>
<dbReference type="PANTHER" id="PTHR43346">
    <property type="entry name" value="LIGAND BINDING DOMAIN PROTEIN, PUTATIVE (AFU_ORTHOLOGUE AFUA_6G14370)-RELATED"/>
    <property type="match status" value="1"/>
</dbReference>
<dbReference type="Proteomes" id="UP000295636">
    <property type="component" value="Unassembled WGS sequence"/>
</dbReference>
<accession>A0A4R5KIE7</accession>
<name>A0A4R5KIE7_9BACL</name>
<feature type="domain" description="Cupin type-2" evidence="1">
    <location>
        <begin position="42"/>
        <end position="109"/>
    </location>
</feature>
<organism evidence="2 3">
    <name type="scientific">Paenibacillus piri</name>
    <dbReference type="NCBI Taxonomy" id="2547395"/>
    <lineage>
        <taxon>Bacteria</taxon>
        <taxon>Bacillati</taxon>
        <taxon>Bacillota</taxon>
        <taxon>Bacilli</taxon>
        <taxon>Bacillales</taxon>
        <taxon>Paenibacillaceae</taxon>
        <taxon>Paenibacillus</taxon>
    </lineage>
</organism>
<reference evidence="2 3" key="1">
    <citation type="submission" date="2019-03" db="EMBL/GenBank/DDBJ databases">
        <title>This is whole genome sequence of Paenibacillus sp MS74 strain.</title>
        <authorList>
            <person name="Trinh H.N."/>
        </authorList>
    </citation>
    <scope>NUCLEOTIDE SEQUENCE [LARGE SCALE GENOMIC DNA]</scope>
    <source>
        <strain evidence="2 3">MS74</strain>
    </source>
</reference>